<evidence type="ECO:0000259" key="9">
    <source>
        <dbReference type="PROSITE" id="PS51199"/>
    </source>
</evidence>
<evidence type="ECO:0000256" key="3">
    <source>
        <dbReference type="ARBA" id="ARBA00022806"/>
    </source>
</evidence>
<dbReference type="Pfam" id="PF03796">
    <property type="entry name" value="DnaB_C"/>
    <property type="match status" value="1"/>
</dbReference>
<reference evidence="11" key="1">
    <citation type="submission" date="2021-11" db="EMBL/GenBank/DDBJ databases">
        <title>Cultivation dependent microbiological survey of springs from the worlds oldest radium mine currently devoted to the extraction of radon-saturated water.</title>
        <authorList>
            <person name="Kapinusova G."/>
            <person name="Smrhova T."/>
            <person name="Strejcek M."/>
            <person name="Suman J."/>
            <person name="Jani K."/>
            <person name="Pajer P."/>
            <person name="Uhlik O."/>
        </authorList>
    </citation>
    <scope>NUCLEOTIDE SEQUENCE [LARGE SCALE GENOMIC DNA]</scope>
    <source>
        <strain evidence="11">J379</strain>
    </source>
</reference>
<organism evidence="10 11">
    <name type="scientific">Svornostia abyssi</name>
    <dbReference type="NCBI Taxonomy" id="2898438"/>
    <lineage>
        <taxon>Bacteria</taxon>
        <taxon>Bacillati</taxon>
        <taxon>Actinomycetota</taxon>
        <taxon>Thermoleophilia</taxon>
        <taxon>Solirubrobacterales</taxon>
        <taxon>Baekduiaceae</taxon>
        <taxon>Svornostia</taxon>
    </lineage>
</organism>
<dbReference type="InterPro" id="IPR030934">
    <property type="entry name" value="Intein_C"/>
</dbReference>
<keyword evidence="1" id="KW-0235">DNA replication</keyword>
<evidence type="ECO:0000256" key="2">
    <source>
        <dbReference type="ARBA" id="ARBA00022741"/>
    </source>
</evidence>
<dbReference type="SUPFAM" id="SSF52540">
    <property type="entry name" value="P-loop containing nucleoside triphosphate hydrolases"/>
    <property type="match status" value="1"/>
</dbReference>
<keyword evidence="5" id="KW-0238">DNA-binding</keyword>
<keyword evidence="11" id="KW-1185">Reference proteome</keyword>
<protein>
    <recommendedName>
        <fullName evidence="8">DNA 5'-3' helicase DnaB</fullName>
    </recommendedName>
</protein>
<proteinExistence type="predicted"/>
<comment type="function">
    <text evidence="7">The intein is an endonuclease.</text>
</comment>
<evidence type="ECO:0000256" key="5">
    <source>
        <dbReference type="ARBA" id="ARBA00023125"/>
    </source>
</evidence>
<evidence type="ECO:0000256" key="7">
    <source>
        <dbReference type="ARBA" id="ARBA00044940"/>
    </source>
</evidence>
<dbReference type="SUPFAM" id="SSF51294">
    <property type="entry name" value="Hedgehog/intein (Hint) domain"/>
    <property type="match status" value="1"/>
</dbReference>
<evidence type="ECO:0000256" key="6">
    <source>
        <dbReference type="ARBA" id="ARBA00023235"/>
    </source>
</evidence>
<evidence type="ECO:0000313" key="11">
    <source>
        <dbReference type="Proteomes" id="UP001058860"/>
    </source>
</evidence>
<dbReference type="PANTHER" id="PTHR30153">
    <property type="entry name" value="REPLICATIVE DNA HELICASE DNAB"/>
    <property type="match status" value="1"/>
</dbReference>
<keyword evidence="3" id="KW-0378">Hydrolase</keyword>
<dbReference type="PROSITE" id="PS51199">
    <property type="entry name" value="SF4_HELICASE"/>
    <property type="match status" value="1"/>
</dbReference>
<dbReference type="EMBL" id="CP088295">
    <property type="protein sequence ID" value="UUY04630.1"/>
    <property type="molecule type" value="Genomic_DNA"/>
</dbReference>
<dbReference type="NCBIfam" id="TIGR01443">
    <property type="entry name" value="intein_Cterm"/>
    <property type="match status" value="1"/>
</dbReference>
<keyword evidence="6" id="KW-0413">Isomerase</keyword>
<dbReference type="RefSeq" id="WP_353865105.1">
    <property type="nucleotide sequence ID" value="NZ_CP088295.1"/>
</dbReference>
<dbReference type="InterPro" id="IPR036844">
    <property type="entry name" value="Hint_dom_sf"/>
</dbReference>
<dbReference type="CDD" id="cd00984">
    <property type="entry name" value="DnaB_C"/>
    <property type="match status" value="1"/>
</dbReference>
<dbReference type="PROSITE" id="PS50818">
    <property type="entry name" value="INTEIN_C_TER"/>
    <property type="match status" value="1"/>
</dbReference>
<evidence type="ECO:0000256" key="8">
    <source>
        <dbReference type="ARBA" id="ARBA00045002"/>
    </source>
</evidence>
<sequence>MSIEPAGEEETYDLDVPGFRNFVADDIVVHNSAFVTNIAENVAIQTNRAVALFSLEMGESELAQRFLASQAKIKGEELRRGRVAEHRWPKILEASNKLAQSPLFVDDSSDVSMLDIRAKSRRLHQQHGLGLIIIDYLQLLRADARIESRVQQVGEMSRGLKILARELAVPVIALSQLSRAVESRTDKKPMLSDLRESGNIEQDADLVMFLYREEYYDKETERQGLADVIIAKHRNGGLGEVELVFANEYPKFLNRAGDRHAGGPPA</sequence>
<evidence type="ECO:0000256" key="1">
    <source>
        <dbReference type="ARBA" id="ARBA00022705"/>
    </source>
</evidence>
<name>A0ABY5PJC9_9ACTN</name>
<evidence type="ECO:0000313" key="10">
    <source>
        <dbReference type="EMBL" id="UUY04630.1"/>
    </source>
</evidence>
<feature type="domain" description="SF4 helicase" evidence="9">
    <location>
        <begin position="32"/>
        <end position="259"/>
    </location>
</feature>
<dbReference type="InterPro" id="IPR007694">
    <property type="entry name" value="DNA_helicase_DnaB-like_C"/>
</dbReference>
<dbReference type="PANTHER" id="PTHR30153:SF2">
    <property type="entry name" value="REPLICATIVE DNA HELICASE"/>
    <property type="match status" value="1"/>
</dbReference>
<keyword evidence="3" id="KW-0347">Helicase</keyword>
<keyword evidence="2" id="KW-0547">Nucleotide-binding</keyword>
<dbReference type="Gene3D" id="2.170.16.10">
    <property type="entry name" value="Hedgehog/Intein (Hint) domain"/>
    <property type="match status" value="1"/>
</dbReference>
<keyword evidence="4" id="KW-0067">ATP-binding</keyword>
<dbReference type="InterPro" id="IPR027417">
    <property type="entry name" value="P-loop_NTPase"/>
</dbReference>
<gene>
    <name evidence="10" type="ORF">LRS13_03600</name>
</gene>
<dbReference type="Proteomes" id="UP001058860">
    <property type="component" value="Chromosome"/>
</dbReference>
<accession>A0ABY5PJC9</accession>
<evidence type="ECO:0000256" key="4">
    <source>
        <dbReference type="ARBA" id="ARBA00022840"/>
    </source>
</evidence>
<dbReference type="Gene3D" id="3.40.50.300">
    <property type="entry name" value="P-loop containing nucleotide triphosphate hydrolases"/>
    <property type="match status" value="1"/>
</dbReference>